<comment type="caution">
    <text evidence="1">The sequence shown here is derived from an EMBL/GenBank/DDBJ whole genome shotgun (WGS) entry which is preliminary data.</text>
</comment>
<dbReference type="Proteomes" id="UP001367508">
    <property type="component" value="Unassembled WGS sequence"/>
</dbReference>
<dbReference type="AlphaFoldDB" id="A0AAN9MAV9"/>
<evidence type="ECO:0000313" key="2">
    <source>
        <dbReference type="Proteomes" id="UP001367508"/>
    </source>
</evidence>
<name>A0AAN9MAV9_CANGL</name>
<reference evidence="1 2" key="1">
    <citation type="submission" date="2024-01" db="EMBL/GenBank/DDBJ databases">
        <title>The genomes of 5 underutilized Papilionoideae crops provide insights into root nodulation and disease resistanc.</title>
        <authorList>
            <person name="Jiang F."/>
        </authorList>
    </citation>
    <scope>NUCLEOTIDE SEQUENCE [LARGE SCALE GENOMIC DNA]</scope>
    <source>
        <strain evidence="1">LVBAO_FW01</strain>
        <tissue evidence="1">Leaves</tissue>
    </source>
</reference>
<accession>A0AAN9MAV9</accession>
<evidence type="ECO:0000313" key="1">
    <source>
        <dbReference type="EMBL" id="KAK7351420.1"/>
    </source>
</evidence>
<dbReference type="EMBL" id="JAYMYQ010000002">
    <property type="protein sequence ID" value="KAK7351420.1"/>
    <property type="molecule type" value="Genomic_DNA"/>
</dbReference>
<organism evidence="1 2">
    <name type="scientific">Canavalia gladiata</name>
    <name type="common">Sword bean</name>
    <name type="synonym">Dolichos gladiatus</name>
    <dbReference type="NCBI Taxonomy" id="3824"/>
    <lineage>
        <taxon>Eukaryota</taxon>
        <taxon>Viridiplantae</taxon>
        <taxon>Streptophyta</taxon>
        <taxon>Embryophyta</taxon>
        <taxon>Tracheophyta</taxon>
        <taxon>Spermatophyta</taxon>
        <taxon>Magnoliopsida</taxon>
        <taxon>eudicotyledons</taxon>
        <taxon>Gunneridae</taxon>
        <taxon>Pentapetalae</taxon>
        <taxon>rosids</taxon>
        <taxon>fabids</taxon>
        <taxon>Fabales</taxon>
        <taxon>Fabaceae</taxon>
        <taxon>Papilionoideae</taxon>
        <taxon>50 kb inversion clade</taxon>
        <taxon>NPAAA clade</taxon>
        <taxon>indigoferoid/millettioid clade</taxon>
        <taxon>Phaseoleae</taxon>
        <taxon>Canavalia</taxon>
    </lineage>
</organism>
<gene>
    <name evidence="1" type="ORF">VNO77_10872</name>
</gene>
<keyword evidence="2" id="KW-1185">Reference proteome</keyword>
<sequence>MLSPLRGEDELQGAKRNMKGRNKAIRIMLWFITCIETLRCFADQTTKSPCSQCEQMFLKSSVFCSTNQNVLYLLDGGCSVWDYSTCALDQCELVVELTISLNFIFHSHHAVFVDLLYVPTDSMFFRERKRGQFWNDINAKAVTSNKSDSFRRLWKGWEVESYKFHFHSHSHSLVLFLRIRVYRVRKDTNRSSEYKTHPTFLNLELDRPALSPTPNVYKAIQFGTNFGIVDASCGSSFCIIHNDYAFVSLTDMNCGRVGILHQLFVLGGVQAEVPSKVGVSNGWLQYCGLWFQEFFKESII</sequence>
<protein>
    <submittedName>
        <fullName evidence="1">Uncharacterized protein</fullName>
    </submittedName>
</protein>
<proteinExistence type="predicted"/>